<dbReference type="Proteomes" id="UP000029409">
    <property type="component" value="Chromosome"/>
</dbReference>
<dbReference type="AlphaFoldDB" id="A0A089HPA2"/>
<accession>A0A089HPA2</accession>
<proteinExistence type="predicted"/>
<dbReference type="OrthoDB" id="513476at2"/>
<sequence>MSLKKNRVFVFLAVIMVFVIMYSGLPIANASPVNPHWYAAHRLSATNTGIYSSITNDQEDLSHVSGTFINKEMWLVFNTNATRWIEAGTTRGPVNNSDGYVDDWHGHFIAYQTASGDYHERNVETEYKTGTHNFQISRDTLNGSTNWTIYFDYTQVATIPSITDTSGIYHDVGIESSDSDNSFTSGTYSSAIQYRNTSGSWVTWSSSTATRMDITNGTGWSATYSSSNNRLTYTH</sequence>
<name>A0A089HPA2_PAEDU</name>
<reference evidence="1 2" key="1">
    <citation type="submission" date="2014-08" db="EMBL/GenBank/DDBJ databases">
        <title>Comparative genomics of the Paenibacillus odorifer group.</title>
        <authorList>
            <person name="den Bakker H.C."/>
            <person name="Tsai Y.-C."/>
            <person name="Martin N."/>
            <person name="Korlach J."/>
            <person name="Wiedmann M."/>
        </authorList>
    </citation>
    <scope>NUCLEOTIDE SEQUENCE [LARGE SCALE GENOMIC DNA]</scope>
    <source>
        <strain evidence="1 2">DSM 1735</strain>
    </source>
</reference>
<dbReference type="KEGG" id="pdu:PDUR_19360"/>
<protein>
    <submittedName>
        <fullName evidence="1">Uncharacterized protein</fullName>
    </submittedName>
</protein>
<evidence type="ECO:0000313" key="2">
    <source>
        <dbReference type="Proteomes" id="UP000029409"/>
    </source>
</evidence>
<organism evidence="1 2">
    <name type="scientific">Paenibacillus durus</name>
    <name type="common">Paenibacillus azotofixans</name>
    <dbReference type="NCBI Taxonomy" id="44251"/>
    <lineage>
        <taxon>Bacteria</taxon>
        <taxon>Bacillati</taxon>
        <taxon>Bacillota</taxon>
        <taxon>Bacilli</taxon>
        <taxon>Bacillales</taxon>
        <taxon>Paenibacillaceae</taxon>
        <taxon>Paenibacillus</taxon>
    </lineage>
</organism>
<dbReference type="RefSeq" id="WP_042207626.1">
    <property type="nucleotide sequence ID" value="NZ_CP009288.1"/>
</dbReference>
<keyword evidence="2" id="KW-1185">Reference proteome</keyword>
<gene>
    <name evidence="1" type="ORF">PDUR_19360</name>
</gene>
<dbReference type="eggNOG" id="ENOG5033B81">
    <property type="taxonomic scope" value="Bacteria"/>
</dbReference>
<dbReference type="EMBL" id="CP009288">
    <property type="protein sequence ID" value="AIQ13831.1"/>
    <property type="molecule type" value="Genomic_DNA"/>
</dbReference>
<evidence type="ECO:0000313" key="1">
    <source>
        <dbReference type="EMBL" id="AIQ13831.1"/>
    </source>
</evidence>